<dbReference type="PANTHER" id="PTHR47506">
    <property type="entry name" value="TRANSCRIPTIONAL REGULATORY PROTEIN"/>
    <property type="match status" value="1"/>
</dbReference>
<dbReference type="Proteomes" id="UP000037558">
    <property type="component" value="Unassembled WGS sequence"/>
</dbReference>
<organism evidence="6 7">
    <name type="scientific">Priestia koreensis</name>
    <dbReference type="NCBI Taxonomy" id="284581"/>
    <lineage>
        <taxon>Bacteria</taxon>
        <taxon>Bacillati</taxon>
        <taxon>Bacillota</taxon>
        <taxon>Bacilli</taxon>
        <taxon>Bacillales</taxon>
        <taxon>Bacillaceae</taxon>
        <taxon>Priestia</taxon>
    </lineage>
</organism>
<keyword evidence="7" id="KW-1185">Reference proteome</keyword>
<dbReference type="PATRIC" id="fig|284581.3.peg.1879"/>
<dbReference type="InterPro" id="IPR001647">
    <property type="entry name" value="HTH_TetR"/>
</dbReference>
<dbReference type="InterPro" id="IPR054156">
    <property type="entry name" value="YxaF_TetR_C"/>
</dbReference>
<evidence type="ECO:0000256" key="4">
    <source>
        <dbReference type="PROSITE-ProRule" id="PRU00335"/>
    </source>
</evidence>
<dbReference type="SUPFAM" id="SSF46689">
    <property type="entry name" value="Homeodomain-like"/>
    <property type="match status" value="1"/>
</dbReference>
<dbReference type="InterPro" id="IPR009057">
    <property type="entry name" value="Homeodomain-like_sf"/>
</dbReference>
<reference evidence="7" key="1">
    <citation type="submission" date="2015-08" db="EMBL/GenBank/DDBJ databases">
        <title>Fjat-14210 dsm16467.</title>
        <authorList>
            <person name="Liu B."/>
            <person name="Wang J."/>
            <person name="Zhu Y."/>
            <person name="Liu G."/>
            <person name="Chen Q."/>
            <person name="Chen Z."/>
            <person name="Lan J."/>
            <person name="Che J."/>
            <person name="Ge C."/>
            <person name="Shi H."/>
            <person name="Pan Z."/>
            <person name="Liu X."/>
        </authorList>
    </citation>
    <scope>NUCLEOTIDE SEQUENCE [LARGE SCALE GENOMIC DNA]</scope>
    <source>
        <strain evidence="7">DSM 16467</strain>
    </source>
</reference>
<name>A0A0M0L592_9BACI</name>
<evidence type="ECO:0000256" key="1">
    <source>
        <dbReference type="ARBA" id="ARBA00023015"/>
    </source>
</evidence>
<feature type="DNA-binding region" description="H-T-H motif" evidence="4">
    <location>
        <begin position="24"/>
        <end position="43"/>
    </location>
</feature>
<feature type="domain" description="HTH tetR-type" evidence="5">
    <location>
        <begin position="1"/>
        <end position="61"/>
    </location>
</feature>
<evidence type="ECO:0000313" key="6">
    <source>
        <dbReference type="EMBL" id="KOO46022.1"/>
    </source>
</evidence>
<keyword evidence="2 4" id="KW-0238">DNA-binding</keyword>
<dbReference type="STRING" id="284581.AMD01_09070"/>
<dbReference type="PROSITE" id="PS50977">
    <property type="entry name" value="HTH_TETR_2"/>
    <property type="match status" value="1"/>
</dbReference>
<protein>
    <recommendedName>
        <fullName evidence="5">HTH tetR-type domain-containing protein</fullName>
    </recommendedName>
</protein>
<dbReference type="InterPro" id="IPR036271">
    <property type="entry name" value="Tet_transcr_reg_TetR-rel_C_sf"/>
</dbReference>
<keyword evidence="3" id="KW-0804">Transcription</keyword>
<keyword evidence="1" id="KW-0805">Transcription regulation</keyword>
<evidence type="ECO:0000313" key="7">
    <source>
        <dbReference type="Proteomes" id="UP000037558"/>
    </source>
</evidence>
<dbReference type="AlphaFoldDB" id="A0A0M0L592"/>
<evidence type="ECO:0000256" key="2">
    <source>
        <dbReference type="ARBA" id="ARBA00023125"/>
    </source>
</evidence>
<evidence type="ECO:0000256" key="3">
    <source>
        <dbReference type="ARBA" id="ARBA00023163"/>
    </source>
</evidence>
<comment type="caution">
    <text evidence="6">The sequence shown here is derived from an EMBL/GenBank/DDBJ whole genome shotgun (WGS) entry which is preliminary data.</text>
</comment>
<dbReference type="GO" id="GO:0003677">
    <property type="term" value="F:DNA binding"/>
    <property type="evidence" value="ECO:0007669"/>
    <property type="project" value="UniProtKB-UniRule"/>
</dbReference>
<accession>A0A0M0L592</accession>
<proteinExistence type="predicted"/>
<sequence length="186" mass="20662">MNTRDKIIQTASSLFQLQGYHATGLTQILEQSATPKGSMYYHFPQGKEQLAVEAIKYMKEFVQEKNEEILENYEDAVEAIQRIILDVADHFEKDDHAPGFPVGLLAAETASTSELLQQACQQAFEAWEGGYYKKLTANGWDEGSAQDMAIVINSLIEGSILRALANKSSKPLRIAAAQIPQLLKQT</sequence>
<dbReference type="Pfam" id="PF00440">
    <property type="entry name" value="TetR_N"/>
    <property type="match status" value="1"/>
</dbReference>
<dbReference type="SUPFAM" id="SSF48498">
    <property type="entry name" value="Tetracyclin repressor-like, C-terminal domain"/>
    <property type="match status" value="1"/>
</dbReference>
<dbReference type="OrthoDB" id="9810023at2"/>
<evidence type="ECO:0000259" key="5">
    <source>
        <dbReference type="PROSITE" id="PS50977"/>
    </source>
</evidence>
<dbReference type="PANTHER" id="PTHR47506:SF3">
    <property type="entry name" value="HTH-TYPE TRANSCRIPTIONAL REGULATOR LMRA"/>
    <property type="match status" value="1"/>
</dbReference>
<dbReference type="Pfam" id="PF21993">
    <property type="entry name" value="TetR_C_13_2"/>
    <property type="match status" value="1"/>
</dbReference>
<gene>
    <name evidence="6" type="ORF">AMD01_09070</name>
</gene>
<dbReference type="RefSeq" id="WP_053401085.1">
    <property type="nucleotide sequence ID" value="NZ_JAMAUM010000005.1"/>
</dbReference>
<dbReference type="EMBL" id="LILC01000013">
    <property type="protein sequence ID" value="KOO46022.1"/>
    <property type="molecule type" value="Genomic_DNA"/>
</dbReference>
<dbReference type="Gene3D" id="1.10.357.10">
    <property type="entry name" value="Tetracycline Repressor, domain 2"/>
    <property type="match status" value="1"/>
</dbReference>